<sequence>MPRRRVGQRRSRKKQTETQQQRVIDDGGMGFVPDNTTDFYPDGVEDPATIEQNYKDGAEKSWKKLENQLLKVLLI</sequence>
<dbReference type="EMBL" id="LAZR01056697">
    <property type="protein sequence ID" value="KKK73638.1"/>
    <property type="molecule type" value="Genomic_DNA"/>
</dbReference>
<proteinExistence type="predicted"/>
<reference evidence="2" key="1">
    <citation type="journal article" date="2015" name="Nature">
        <title>Complex archaea that bridge the gap between prokaryotes and eukaryotes.</title>
        <authorList>
            <person name="Spang A."/>
            <person name="Saw J.H."/>
            <person name="Jorgensen S.L."/>
            <person name="Zaremba-Niedzwiedzka K."/>
            <person name="Martijn J."/>
            <person name="Lind A.E."/>
            <person name="van Eijk R."/>
            <person name="Schleper C."/>
            <person name="Guy L."/>
            <person name="Ettema T.J."/>
        </authorList>
    </citation>
    <scope>NUCLEOTIDE SEQUENCE</scope>
</reference>
<dbReference type="AlphaFoldDB" id="A0A0F8XXB8"/>
<organism evidence="2">
    <name type="scientific">marine sediment metagenome</name>
    <dbReference type="NCBI Taxonomy" id="412755"/>
    <lineage>
        <taxon>unclassified sequences</taxon>
        <taxon>metagenomes</taxon>
        <taxon>ecological metagenomes</taxon>
    </lineage>
</organism>
<evidence type="ECO:0000313" key="2">
    <source>
        <dbReference type="EMBL" id="KKK73638.1"/>
    </source>
</evidence>
<protein>
    <submittedName>
        <fullName evidence="2">Uncharacterized protein</fullName>
    </submittedName>
</protein>
<evidence type="ECO:0000256" key="1">
    <source>
        <dbReference type="SAM" id="MobiDB-lite"/>
    </source>
</evidence>
<feature type="compositionally biased region" description="Basic residues" evidence="1">
    <location>
        <begin position="1"/>
        <end position="13"/>
    </location>
</feature>
<feature type="region of interest" description="Disordered" evidence="1">
    <location>
        <begin position="1"/>
        <end position="32"/>
    </location>
</feature>
<gene>
    <name evidence="2" type="ORF">LCGC14_2891840</name>
</gene>
<name>A0A0F8XXB8_9ZZZZ</name>
<accession>A0A0F8XXB8</accession>
<comment type="caution">
    <text evidence="2">The sequence shown here is derived from an EMBL/GenBank/DDBJ whole genome shotgun (WGS) entry which is preliminary data.</text>
</comment>